<accession>A0A317CM57</accession>
<feature type="domain" description="Bacterial sugar transferase" evidence="3">
    <location>
        <begin position="28"/>
        <end position="210"/>
    </location>
</feature>
<dbReference type="Pfam" id="PF02397">
    <property type="entry name" value="Bac_transf"/>
    <property type="match status" value="1"/>
</dbReference>
<keyword evidence="5" id="KW-1185">Reference proteome</keyword>
<dbReference type="PANTHER" id="PTHR30576:SF0">
    <property type="entry name" value="UNDECAPRENYL-PHOSPHATE N-ACETYLGALACTOSAMINYL 1-PHOSPHATE TRANSFERASE-RELATED"/>
    <property type="match status" value="1"/>
</dbReference>
<reference evidence="4 5" key="1">
    <citation type="submission" date="2018-05" db="EMBL/GenBank/DDBJ databases">
        <title>Leucothrix arctica sp. nov., isolated from Arctic seawater.</title>
        <authorList>
            <person name="Choi A."/>
            <person name="Baek K."/>
        </authorList>
    </citation>
    <scope>NUCLEOTIDE SEQUENCE [LARGE SCALE GENOMIC DNA]</scope>
    <source>
        <strain evidence="4 5">JCM 18388</strain>
    </source>
</reference>
<keyword evidence="2" id="KW-0472">Membrane</keyword>
<name>A0A317CM57_9GAMM</name>
<dbReference type="OrthoDB" id="9808602at2"/>
<evidence type="ECO:0000313" key="5">
    <source>
        <dbReference type="Proteomes" id="UP000245539"/>
    </source>
</evidence>
<comment type="similarity">
    <text evidence="1">Belongs to the bacterial sugar transferase family.</text>
</comment>
<dbReference type="GO" id="GO:0016780">
    <property type="term" value="F:phosphotransferase activity, for other substituted phosphate groups"/>
    <property type="evidence" value="ECO:0007669"/>
    <property type="project" value="TreeGrafter"/>
</dbReference>
<dbReference type="EMBL" id="QGKM01000026">
    <property type="protein sequence ID" value="PWQ97390.1"/>
    <property type="molecule type" value="Genomic_DNA"/>
</dbReference>
<proteinExistence type="inferred from homology"/>
<sequence length="216" mass="24248">MSVTISELNNNNAQSLNDVVSNQYLGTKRVLDLVVIAAVLPFVAVIMAVTAVVIKLESSGSVFFWQKRVGMNGKTFNMMKFRSMTSDSEAKGSQFAQTNDMRVTRVGKFIRKFRIDELPQLWNVVKGDMSIIGPRPEQESFVSEFNKTIPNYSMRHMVRPGITGLAQTEQGYVADADGTVTKLKYDLYYIKNLSFMTDVQITLKTIYTILTGFGAR</sequence>
<keyword evidence="4" id="KW-0808">Transferase</keyword>
<dbReference type="Proteomes" id="UP000245539">
    <property type="component" value="Unassembled WGS sequence"/>
</dbReference>
<dbReference type="InterPro" id="IPR003362">
    <property type="entry name" value="Bact_transf"/>
</dbReference>
<keyword evidence="2" id="KW-0812">Transmembrane</keyword>
<evidence type="ECO:0000256" key="1">
    <source>
        <dbReference type="ARBA" id="ARBA00006464"/>
    </source>
</evidence>
<dbReference type="AlphaFoldDB" id="A0A317CM57"/>
<feature type="transmembrane region" description="Helical" evidence="2">
    <location>
        <begin position="33"/>
        <end position="54"/>
    </location>
</feature>
<gene>
    <name evidence="4" type="ORF">DKW60_10540</name>
</gene>
<evidence type="ECO:0000313" key="4">
    <source>
        <dbReference type="EMBL" id="PWQ97390.1"/>
    </source>
</evidence>
<keyword evidence="2" id="KW-1133">Transmembrane helix</keyword>
<evidence type="ECO:0000256" key="2">
    <source>
        <dbReference type="SAM" id="Phobius"/>
    </source>
</evidence>
<evidence type="ECO:0000259" key="3">
    <source>
        <dbReference type="Pfam" id="PF02397"/>
    </source>
</evidence>
<protein>
    <submittedName>
        <fullName evidence="4">Sugar transferase</fullName>
    </submittedName>
</protein>
<comment type="caution">
    <text evidence="4">The sequence shown here is derived from an EMBL/GenBank/DDBJ whole genome shotgun (WGS) entry which is preliminary data.</text>
</comment>
<dbReference type="PANTHER" id="PTHR30576">
    <property type="entry name" value="COLANIC BIOSYNTHESIS UDP-GLUCOSE LIPID CARRIER TRANSFERASE"/>
    <property type="match status" value="1"/>
</dbReference>
<dbReference type="RefSeq" id="WP_109837619.1">
    <property type="nucleotide sequence ID" value="NZ_QGKM01000026.1"/>
</dbReference>
<organism evidence="4 5">
    <name type="scientific">Leucothrix pacifica</name>
    <dbReference type="NCBI Taxonomy" id="1247513"/>
    <lineage>
        <taxon>Bacteria</taxon>
        <taxon>Pseudomonadati</taxon>
        <taxon>Pseudomonadota</taxon>
        <taxon>Gammaproteobacteria</taxon>
        <taxon>Thiotrichales</taxon>
        <taxon>Thiotrichaceae</taxon>
        <taxon>Leucothrix</taxon>
    </lineage>
</organism>